<dbReference type="InterPro" id="IPR012373">
    <property type="entry name" value="Ferrdict_sens_TM"/>
</dbReference>
<dbReference type="Proteomes" id="UP000264330">
    <property type="component" value="Unassembled WGS sequence"/>
</dbReference>
<feature type="transmembrane region" description="Helical" evidence="1">
    <location>
        <begin position="48"/>
        <end position="68"/>
    </location>
</feature>
<keyword evidence="1" id="KW-1133">Transmembrane helix</keyword>
<keyword evidence="1" id="KW-0812">Transmembrane</keyword>
<reference evidence="4 5" key="1">
    <citation type="journal article" date="2018" name="Nat. Biotechnol.">
        <title>A standardized bacterial taxonomy based on genome phylogeny substantially revises the tree of life.</title>
        <authorList>
            <person name="Parks D.H."/>
            <person name="Chuvochina M."/>
            <person name="Waite D.W."/>
            <person name="Rinke C."/>
            <person name="Skarshewski A."/>
            <person name="Chaumeil P.A."/>
            <person name="Hugenholtz P."/>
        </authorList>
    </citation>
    <scope>NUCLEOTIDE SEQUENCE [LARGE SCALE GENOMIC DNA]</scope>
    <source>
        <strain evidence="4">UBA9359</strain>
    </source>
</reference>
<dbReference type="InterPro" id="IPR006860">
    <property type="entry name" value="FecR"/>
</dbReference>
<organism evidence="4 5">
    <name type="scientific">Zunongwangia profunda</name>
    <dbReference type="NCBI Taxonomy" id="398743"/>
    <lineage>
        <taxon>Bacteria</taxon>
        <taxon>Pseudomonadati</taxon>
        <taxon>Bacteroidota</taxon>
        <taxon>Flavobacteriia</taxon>
        <taxon>Flavobacteriales</taxon>
        <taxon>Flavobacteriaceae</taxon>
        <taxon>Zunongwangia</taxon>
    </lineage>
</organism>
<dbReference type="PANTHER" id="PTHR30273">
    <property type="entry name" value="PERIPLASMIC SIGNAL SENSOR AND SIGMA FACTOR ACTIVATOR FECR-RELATED"/>
    <property type="match status" value="1"/>
</dbReference>
<dbReference type="EMBL" id="DPMF01000359">
    <property type="protein sequence ID" value="HCV82474.1"/>
    <property type="molecule type" value="Genomic_DNA"/>
</dbReference>
<comment type="caution">
    <text evidence="4">The sequence shown here is derived from an EMBL/GenBank/DDBJ whole genome shotgun (WGS) entry which is preliminary data.</text>
</comment>
<sequence length="292" mass="33836">MKKSEIEKKFDKYWKENSPEIPSTEKEKSWEKFSSNHLKHPYPKTSTFIKYAAAIAIMVILGTGFYIINRINQPVQQIASVIHIENPGNKLKLIFLPDSSEIRLQSHSKITYSKDYSNNREVSLQGNAFFKVRKDKNHPFKVINNKTITTALGTSFTIAENEIQTRVKLHEGKVKMTVQGQSKNWILLPGEEFILEDGATKIQHFKNHIDFEKESVKNIISFLEQEYAFKIAVPEAFLSKQITLRIKKEEDIEIPLKILAEIHNLNYSIDRFNNKVIFRKQTSAPTNNIIKK</sequence>
<dbReference type="Gene3D" id="2.60.120.1440">
    <property type="match status" value="1"/>
</dbReference>
<keyword evidence="1" id="KW-0472">Membrane</keyword>
<feature type="domain" description="FecR protein" evidence="2">
    <location>
        <begin position="94"/>
        <end position="175"/>
    </location>
</feature>
<accession>A0A3D5J3E7</accession>
<dbReference type="OMA" id="FQVFCNE"/>
<evidence type="ECO:0000259" key="3">
    <source>
        <dbReference type="Pfam" id="PF16344"/>
    </source>
</evidence>
<dbReference type="Gene3D" id="3.55.50.30">
    <property type="match status" value="1"/>
</dbReference>
<dbReference type="AlphaFoldDB" id="A0A3D5J3E7"/>
<proteinExistence type="predicted"/>
<dbReference type="GO" id="GO:0016989">
    <property type="term" value="F:sigma factor antagonist activity"/>
    <property type="evidence" value="ECO:0007669"/>
    <property type="project" value="TreeGrafter"/>
</dbReference>
<evidence type="ECO:0000313" key="5">
    <source>
        <dbReference type="Proteomes" id="UP000264330"/>
    </source>
</evidence>
<dbReference type="RefSeq" id="WP_013073711.1">
    <property type="nucleotide sequence ID" value="NZ_CAJXAW010000035.1"/>
</dbReference>
<dbReference type="InterPro" id="IPR032508">
    <property type="entry name" value="FecR_C"/>
</dbReference>
<evidence type="ECO:0000256" key="1">
    <source>
        <dbReference type="SAM" id="Phobius"/>
    </source>
</evidence>
<gene>
    <name evidence="4" type="ORF">DGQ38_15650</name>
</gene>
<dbReference type="Pfam" id="PF16344">
    <property type="entry name" value="FecR_C"/>
    <property type="match status" value="1"/>
</dbReference>
<name>A0A3D5J3E7_9FLAO</name>
<dbReference type="PANTHER" id="PTHR30273:SF2">
    <property type="entry name" value="PROTEIN FECR"/>
    <property type="match status" value="1"/>
</dbReference>
<evidence type="ECO:0000313" key="4">
    <source>
        <dbReference type="EMBL" id="HCV82474.1"/>
    </source>
</evidence>
<dbReference type="Pfam" id="PF04773">
    <property type="entry name" value="FecR"/>
    <property type="match status" value="1"/>
</dbReference>
<feature type="domain" description="Protein FecR C-terminal" evidence="3">
    <location>
        <begin position="210"/>
        <end position="270"/>
    </location>
</feature>
<evidence type="ECO:0000259" key="2">
    <source>
        <dbReference type="Pfam" id="PF04773"/>
    </source>
</evidence>
<protein>
    <submittedName>
        <fullName evidence="4">FecR family protein</fullName>
    </submittedName>
</protein>